<dbReference type="Pfam" id="PF06271">
    <property type="entry name" value="RDD"/>
    <property type="match status" value="1"/>
</dbReference>
<evidence type="ECO:0000256" key="3">
    <source>
        <dbReference type="ARBA" id="ARBA00022692"/>
    </source>
</evidence>
<name>A0A382PQ71_9ZZZZ</name>
<sequence>MDNDLKYVGFWKRFLAFLLDVFLILLITLPFLFLEYGSDFVQTSAEDASNSSFDILMNYILPAFVTILLWKYFQATPGKMVFKATIVDKMTGGKPSLGQLIIRYLGYFVSLGPVGFGYIWIAFDKKKQGFHDKLANTVVVQPKVIETEHETEK</sequence>
<feature type="transmembrane region" description="Helical" evidence="6">
    <location>
        <begin position="55"/>
        <end position="73"/>
    </location>
</feature>
<evidence type="ECO:0000259" key="7">
    <source>
        <dbReference type="Pfam" id="PF06271"/>
    </source>
</evidence>
<evidence type="ECO:0000256" key="1">
    <source>
        <dbReference type="ARBA" id="ARBA00004651"/>
    </source>
</evidence>
<dbReference type="EMBL" id="UINC01108199">
    <property type="protein sequence ID" value="SVC74121.1"/>
    <property type="molecule type" value="Genomic_DNA"/>
</dbReference>
<protein>
    <recommendedName>
        <fullName evidence="7">RDD domain-containing protein</fullName>
    </recommendedName>
</protein>
<feature type="transmembrane region" description="Helical" evidence="6">
    <location>
        <begin position="14"/>
        <end position="34"/>
    </location>
</feature>
<comment type="subcellular location">
    <subcellularLocation>
        <location evidence="1">Cell membrane</location>
        <topology evidence="1">Multi-pass membrane protein</topology>
    </subcellularLocation>
</comment>
<keyword evidence="3 6" id="KW-0812">Transmembrane</keyword>
<keyword evidence="2" id="KW-1003">Cell membrane</keyword>
<evidence type="ECO:0000256" key="6">
    <source>
        <dbReference type="SAM" id="Phobius"/>
    </source>
</evidence>
<reference evidence="8" key="1">
    <citation type="submission" date="2018-05" db="EMBL/GenBank/DDBJ databases">
        <authorList>
            <person name="Lanie J.A."/>
            <person name="Ng W.-L."/>
            <person name="Kazmierczak K.M."/>
            <person name="Andrzejewski T.M."/>
            <person name="Davidsen T.M."/>
            <person name="Wayne K.J."/>
            <person name="Tettelin H."/>
            <person name="Glass J.I."/>
            <person name="Rusch D."/>
            <person name="Podicherti R."/>
            <person name="Tsui H.-C.T."/>
            <person name="Winkler M.E."/>
        </authorList>
    </citation>
    <scope>NUCLEOTIDE SEQUENCE</scope>
</reference>
<evidence type="ECO:0000256" key="2">
    <source>
        <dbReference type="ARBA" id="ARBA00022475"/>
    </source>
</evidence>
<feature type="transmembrane region" description="Helical" evidence="6">
    <location>
        <begin position="104"/>
        <end position="123"/>
    </location>
</feature>
<keyword evidence="4 6" id="KW-1133">Transmembrane helix</keyword>
<proteinExistence type="predicted"/>
<dbReference type="PANTHER" id="PTHR36115">
    <property type="entry name" value="PROLINE-RICH ANTIGEN HOMOLOG-RELATED"/>
    <property type="match status" value="1"/>
</dbReference>
<dbReference type="PANTHER" id="PTHR36115:SF4">
    <property type="entry name" value="MEMBRANE PROTEIN"/>
    <property type="match status" value="1"/>
</dbReference>
<feature type="domain" description="RDD" evidence="7">
    <location>
        <begin position="7"/>
        <end position="136"/>
    </location>
</feature>
<evidence type="ECO:0000313" key="8">
    <source>
        <dbReference type="EMBL" id="SVC74121.1"/>
    </source>
</evidence>
<gene>
    <name evidence="8" type="ORF">METZ01_LOCUS326975</name>
</gene>
<keyword evidence="5 6" id="KW-0472">Membrane</keyword>
<dbReference type="InterPro" id="IPR010432">
    <property type="entry name" value="RDD"/>
</dbReference>
<dbReference type="InterPro" id="IPR051791">
    <property type="entry name" value="Pra-immunoreactive"/>
</dbReference>
<dbReference type="AlphaFoldDB" id="A0A382PQ71"/>
<evidence type="ECO:0000256" key="5">
    <source>
        <dbReference type="ARBA" id="ARBA00023136"/>
    </source>
</evidence>
<accession>A0A382PQ71</accession>
<dbReference type="GO" id="GO:0005886">
    <property type="term" value="C:plasma membrane"/>
    <property type="evidence" value="ECO:0007669"/>
    <property type="project" value="UniProtKB-SubCell"/>
</dbReference>
<evidence type="ECO:0000256" key="4">
    <source>
        <dbReference type="ARBA" id="ARBA00022989"/>
    </source>
</evidence>
<organism evidence="8">
    <name type="scientific">marine metagenome</name>
    <dbReference type="NCBI Taxonomy" id="408172"/>
    <lineage>
        <taxon>unclassified sequences</taxon>
        <taxon>metagenomes</taxon>
        <taxon>ecological metagenomes</taxon>
    </lineage>
</organism>